<dbReference type="Proteomes" id="UP000008068">
    <property type="component" value="Unassembled WGS sequence"/>
</dbReference>
<keyword evidence="1" id="KW-0812">Transmembrane</keyword>
<evidence type="ECO:0000256" key="1">
    <source>
        <dbReference type="SAM" id="Phobius"/>
    </source>
</evidence>
<keyword evidence="1" id="KW-1133">Transmembrane helix</keyword>
<accession>G0M836</accession>
<feature type="transmembrane region" description="Helical" evidence="1">
    <location>
        <begin position="40"/>
        <end position="65"/>
    </location>
</feature>
<protein>
    <recommendedName>
        <fullName evidence="4">G-protein coupled receptors family 1 profile domain-containing protein</fullName>
    </recommendedName>
</protein>
<organism evidence="3">
    <name type="scientific">Caenorhabditis brenneri</name>
    <name type="common">Nematode worm</name>
    <dbReference type="NCBI Taxonomy" id="135651"/>
    <lineage>
        <taxon>Eukaryota</taxon>
        <taxon>Metazoa</taxon>
        <taxon>Ecdysozoa</taxon>
        <taxon>Nematoda</taxon>
        <taxon>Chromadorea</taxon>
        <taxon>Rhabditida</taxon>
        <taxon>Rhabditina</taxon>
        <taxon>Rhabditomorpha</taxon>
        <taxon>Rhabditoidea</taxon>
        <taxon>Rhabditidae</taxon>
        <taxon>Peloderinae</taxon>
        <taxon>Caenorhabditis</taxon>
    </lineage>
</organism>
<keyword evidence="1" id="KW-0472">Membrane</keyword>
<feature type="transmembrane region" description="Helical" evidence="1">
    <location>
        <begin position="278"/>
        <end position="300"/>
    </location>
</feature>
<dbReference type="HOGENOM" id="CLU_046591_1_0_1"/>
<gene>
    <name evidence="2" type="ORF">CAEBREN_10813</name>
</gene>
<dbReference type="InParanoid" id="G0M836"/>
<reference evidence="3" key="1">
    <citation type="submission" date="2011-07" db="EMBL/GenBank/DDBJ databases">
        <authorList>
            <consortium name="Caenorhabditis brenneri Sequencing and Analysis Consortium"/>
            <person name="Wilson R.K."/>
        </authorList>
    </citation>
    <scope>NUCLEOTIDE SEQUENCE [LARGE SCALE GENOMIC DNA]</scope>
    <source>
        <strain evidence="3">PB2801</strain>
    </source>
</reference>
<dbReference type="AlphaFoldDB" id="G0M836"/>
<evidence type="ECO:0000313" key="2">
    <source>
        <dbReference type="EMBL" id="EGT30467.1"/>
    </source>
</evidence>
<dbReference type="OrthoDB" id="5870289at2759"/>
<dbReference type="eggNOG" id="ENOG502TFUV">
    <property type="taxonomic scope" value="Eukaryota"/>
</dbReference>
<feature type="transmembrane region" description="Helical" evidence="1">
    <location>
        <begin position="159"/>
        <end position="182"/>
    </location>
</feature>
<dbReference type="SUPFAM" id="SSF81321">
    <property type="entry name" value="Family A G protein-coupled receptor-like"/>
    <property type="match status" value="1"/>
</dbReference>
<dbReference type="EMBL" id="GL379786">
    <property type="protein sequence ID" value="EGT30467.1"/>
    <property type="molecule type" value="Genomic_DNA"/>
</dbReference>
<dbReference type="PANTHER" id="PTHR46709">
    <property type="entry name" value="PROTEIN CBG23488-RELATED"/>
    <property type="match status" value="1"/>
</dbReference>
<evidence type="ECO:0000313" key="3">
    <source>
        <dbReference type="Proteomes" id="UP000008068"/>
    </source>
</evidence>
<sequence>MASAVESYLESDYFIAETHTNTSGLLANDSLCDDTSQARIAFISAGSALSILGCIFNAVLLYIFLGRTQKSYPFQTFLAFLDFMLCALYIHCFGLLAFSVEYRIPFLYDFIMDSNVISLVMSRIVQLSIPYTLIANSAEKLAMILGYDCESKFSLRVRILIILLLLLTTTLLRINGMFLLFIHEDPDCPFFHRKWLSNYPEEQEKWSYFESTLTSTSARNHAAQEIREQQHKIKCAVKTTVVIISAYLACNFINFFLYSLETFKRSWIVEENGGFASFYVILSDLGSSLFVFSSSIRVFIYYKYNSEIKELIRDMAIVRYVIEQVNGTKRDTLLKLDRVDV</sequence>
<dbReference type="OMA" id="TIRIFVY"/>
<dbReference type="PANTHER" id="PTHR46709:SF15">
    <property type="entry name" value="G_PROTEIN_RECEP_F1_2 DOMAIN-CONTAINING PROTEIN"/>
    <property type="match status" value="1"/>
</dbReference>
<feature type="transmembrane region" description="Helical" evidence="1">
    <location>
        <begin position="235"/>
        <end position="258"/>
    </location>
</feature>
<dbReference type="Gene3D" id="1.20.1070.10">
    <property type="entry name" value="Rhodopsin 7-helix transmembrane proteins"/>
    <property type="match status" value="1"/>
</dbReference>
<feature type="transmembrane region" description="Helical" evidence="1">
    <location>
        <begin position="77"/>
        <end position="100"/>
    </location>
</feature>
<evidence type="ECO:0008006" key="4">
    <source>
        <dbReference type="Google" id="ProtNLM"/>
    </source>
</evidence>
<keyword evidence="3" id="KW-1185">Reference proteome</keyword>
<name>G0M836_CAEBE</name>
<proteinExistence type="predicted"/>